<dbReference type="EMBL" id="LKCN02000019">
    <property type="protein sequence ID" value="RCI08324.1"/>
    <property type="molecule type" value="Genomic_DNA"/>
</dbReference>
<comment type="caution">
    <text evidence="1">The sequence shown here is derived from an EMBL/GenBank/DDBJ whole genome shotgun (WGS) entry which is preliminary data.</text>
</comment>
<evidence type="ECO:0000313" key="2">
    <source>
        <dbReference type="Proteomes" id="UP000253664"/>
    </source>
</evidence>
<accession>A0A367L1N2</accession>
<keyword evidence="2" id="KW-1185">Reference proteome</keyword>
<gene>
    <name evidence="1" type="ORF">L249_8945</name>
</gene>
<organism evidence="1 2">
    <name type="scientific">Ophiocordyceps polyrhachis-furcata BCC 54312</name>
    <dbReference type="NCBI Taxonomy" id="1330021"/>
    <lineage>
        <taxon>Eukaryota</taxon>
        <taxon>Fungi</taxon>
        <taxon>Dikarya</taxon>
        <taxon>Ascomycota</taxon>
        <taxon>Pezizomycotina</taxon>
        <taxon>Sordariomycetes</taxon>
        <taxon>Hypocreomycetidae</taxon>
        <taxon>Hypocreales</taxon>
        <taxon>Ophiocordycipitaceae</taxon>
        <taxon>Ophiocordyceps</taxon>
    </lineage>
</organism>
<dbReference type="AlphaFoldDB" id="A0A367L1N2"/>
<evidence type="ECO:0000313" key="1">
    <source>
        <dbReference type="EMBL" id="RCI08324.1"/>
    </source>
</evidence>
<proteinExistence type="predicted"/>
<dbReference type="Proteomes" id="UP000253664">
    <property type="component" value="Unassembled WGS sequence"/>
</dbReference>
<reference evidence="1 2" key="1">
    <citation type="journal article" date="2015" name="BMC Genomics">
        <title>Insights from the genome of Ophiocordyceps polyrhachis-furcata to pathogenicity and host specificity in insect fungi.</title>
        <authorList>
            <person name="Wichadakul D."/>
            <person name="Kobmoo N."/>
            <person name="Ingsriswang S."/>
            <person name="Tangphatsornruang S."/>
            <person name="Chantasingh D."/>
            <person name="Luangsa-ard J.J."/>
            <person name="Eurwilaichitr L."/>
        </authorList>
    </citation>
    <scope>NUCLEOTIDE SEQUENCE [LARGE SCALE GENOMIC DNA]</scope>
    <source>
        <strain evidence="1 2">BCC 54312</strain>
    </source>
</reference>
<protein>
    <submittedName>
        <fullName evidence="1">Uncharacterized protein</fullName>
    </submittedName>
</protein>
<name>A0A367L1N2_9HYPO</name>
<sequence length="130" mass="14524">MERMNKMLVLLEAHDSHPQGITIEIMTASHTPCMTVRGGREAERSHPEMVLSLLFLVFIWHDRLGGWPRIAYATYRGAVVVVPFSPPSSRDDGQVRCRWDGTALSGGTRGQMADLDVVNSLFDRVTILES</sequence>